<organism evidence="2 3">
    <name type="scientific">Microbotryum silenes-dioicae</name>
    <dbReference type="NCBI Taxonomy" id="796604"/>
    <lineage>
        <taxon>Eukaryota</taxon>
        <taxon>Fungi</taxon>
        <taxon>Dikarya</taxon>
        <taxon>Basidiomycota</taxon>
        <taxon>Pucciniomycotina</taxon>
        <taxon>Microbotryomycetes</taxon>
        <taxon>Microbotryales</taxon>
        <taxon>Microbotryaceae</taxon>
        <taxon>Microbotryum</taxon>
    </lineage>
</organism>
<protein>
    <submittedName>
        <fullName evidence="2">BQ5605_C006g03959 protein</fullName>
    </submittedName>
</protein>
<feature type="compositionally biased region" description="Basic and acidic residues" evidence="1">
    <location>
        <begin position="33"/>
        <end position="49"/>
    </location>
</feature>
<accession>A0A2X0M5I3</accession>
<evidence type="ECO:0000313" key="3">
    <source>
        <dbReference type="Proteomes" id="UP000249464"/>
    </source>
</evidence>
<feature type="compositionally biased region" description="Low complexity" evidence="1">
    <location>
        <begin position="113"/>
        <end position="122"/>
    </location>
</feature>
<sequence>MKAIRKQFKDDELKFRREPCVSELYGEIWKMVKEGSRTPRQGRDNRVDDFYDSDSGSEGERGGRRGDQGGYRDKPRNDRAPSPGPRNVRFSGLPLSFTRRQDSDSSPSTATHSALSSKSRSGTGSGTEDSGQRSSSLPDDFLNNFCRLVVSTTTMSQELMSMKQDSARLQRPTSFYGGNIQEPQQMQPGGQNCCLGGRPSVTRRGARPEGLIGFKAMD</sequence>
<keyword evidence="3" id="KW-1185">Reference proteome</keyword>
<evidence type="ECO:0000313" key="2">
    <source>
        <dbReference type="EMBL" id="SGY55071.1"/>
    </source>
</evidence>
<dbReference type="AlphaFoldDB" id="A0A2X0M5I3"/>
<evidence type="ECO:0000256" key="1">
    <source>
        <dbReference type="SAM" id="MobiDB-lite"/>
    </source>
</evidence>
<dbReference type="Proteomes" id="UP000249464">
    <property type="component" value="Unassembled WGS sequence"/>
</dbReference>
<reference evidence="2 3" key="1">
    <citation type="submission" date="2016-11" db="EMBL/GenBank/DDBJ databases">
        <authorList>
            <person name="Jaros S."/>
            <person name="Januszkiewicz K."/>
            <person name="Wedrychowicz H."/>
        </authorList>
    </citation>
    <scope>NUCLEOTIDE SEQUENCE [LARGE SCALE GENOMIC DNA]</scope>
</reference>
<feature type="compositionally biased region" description="Polar residues" evidence="1">
    <location>
        <begin position="127"/>
        <end position="137"/>
    </location>
</feature>
<proteinExistence type="predicted"/>
<feature type="region of interest" description="Disordered" evidence="1">
    <location>
        <begin position="33"/>
        <end position="138"/>
    </location>
</feature>
<feature type="compositionally biased region" description="Basic and acidic residues" evidence="1">
    <location>
        <begin position="58"/>
        <end position="79"/>
    </location>
</feature>
<name>A0A2X0M5I3_9BASI</name>
<dbReference type="EMBL" id="FQNC01000044">
    <property type="protein sequence ID" value="SGY55071.1"/>
    <property type="molecule type" value="Genomic_DNA"/>
</dbReference>
<gene>
    <name evidence="2" type="primary">BQ5605_C006g03959</name>
    <name evidence="2" type="ORF">BQ5605_C006G03959</name>
</gene>